<evidence type="ECO:0000313" key="3">
    <source>
        <dbReference type="Proteomes" id="UP000192783"/>
    </source>
</evidence>
<accession>A0A1W1XF75</accession>
<keyword evidence="3" id="KW-1185">Reference proteome</keyword>
<keyword evidence="1" id="KW-0812">Transmembrane</keyword>
<dbReference type="RefSeq" id="WP_084057200.1">
    <property type="nucleotide sequence ID" value="NZ_FWXF01000006.1"/>
</dbReference>
<protein>
    <submittedName>
        <fullName evidence="2">Uncharacterized protein</fullName>
    </submittedName>
</protein>
<keyword evidence="1" id="KW-1133">Transmembrane helix</keyword>
<organism evidence="2 3">
    <name type="scientific">Desulfacinum hydrothermale DSM 13146</name>
    <dbReference type="NCBI Taxonomy" id="1121390"/>
    <lineage>
        <taxon>Bacteria</taxon>
        <taxon>Pseudomonadati</taxon>
        <taxon>Thermodesulfobacteriota</taxon>
        <taxon>Syntrophobacteria</taxon>
        <taxon>Syntrophobacterales</taxon>
        <taxon>Syntrophobacteraceae</taxon>
        <taxon>Desulfacinum</taxon>
    </lineage>
</organism>
<name>A0A1W1XF75_9BACT</name>
<proteinExistence type="predicted"/>
<dbReference type="EMBL" id="FWXF01000006">
    <property type="protein sequence ID" value="SMC22424.1"/>
    <property type="molecule type" value="Genomic_DNA"/>
</dbReference>
<dbReference type="STRING" id="1121390.SAMN02746041_01438"/>
<gene>
    <name evidence="2" type="ORF">SAMN02746041_01438</name>
</gene>
<dbReference type="AlphaFoldDB" id="A0A1W1XF75"/>
<evidence type="ECO:0000256" key="1">
    <source>
        <dbReference type="SAM" id="Phobius"/>
    </source>
</evidence>
<feature type="transmembrane region" description="Helical" evidence="1">
    <location>
        <begin position="159"/>
        <end position="180"/>
    </location>
</feature>
<reference evidence="2 3" key="1">
    <citation type="submission" date="2017-04" db="EMBL/GenBank/DDBJ databases">
        <authorList>
            <person name="Afonso C.L."/>
            <person name="Miller P.J."/>
            <person name="Scott M.A."/>
            <person name="Spackman E."/>
            <person name="Goraichik I."/>
            <person name="Dimitrov K.M."/>
            <person name="Suarez D.L."/>
            <person name="Swayne D.E."/>
        </authorList>
    </citation>
    <scope>NUCLEOTIDE SEQUENCE [LARGE SCALE GENOMIC DNA]</scope>
    <source>
        <strain evidence="2 3">DSM 13146</strain>
    </source>
</reference>
<evidence type="ECO:0000313" key="2">
    <source>
        <dbReference type="EMBL" id="SMC22424.1"/>
    </source>
</evidence>
<dbReference type="Proteomes" id="UP000192783">
    <property type="component" value="Unassembled WGS sequence"/>
</dbReference>
<sequence>MDAFLDQLWARIVIFIQGLAHLLDAAFGPLHGMGPAATVAVAAGITFGITRVLDRIYRPKRYQELQEEFHYWYGLRQEALACGDPEKAKALAKNIDQAKLNQVYYNYFFEGLLRNIVTSYLPFLSMLAYVNEAYRPERLTALFGRDALFTVPGGRGETVAVGSVFWFVAVYLGCHLIWFLGPRLLKRLRKVHASNSSSAFAESPSVYEV</sequence>
<dbReference type="OrthoDB" id="5419787at2"/>
<feature type="transmembrane region" description="Helical" evidence="1">
    <location>
        <begin position="112"/>
        <end position="130"/>
    </location>
</feature>
<feature type="transmembrane region" description="Helical" evidence="1">
    <location>
        <begin position="36"/>
        <end position="53"/>
    </location>
</feature>
<keyword evidence="1" id="KW-0472">Membrane</keyword>